<dbReference type="Proteomes" id="UP000265520">
    <property type="component" value="Unassembled WGS sequence"/>
</dbReference>
<feature type="non-terminal residue" evidence="2">
    <location>
        <position position="68"/>
    </location>
</feature>
<evidence type="ECO:0000256" key="1">
    <source>
        <dbReference type="SAM" id="MobiDB-lite"/>
    </source>
</evidence>
<accession>A0A392R4P6</accession>
<sequence length="68" mass="7580">MPKPVSPSSPSISHHNNHPMVTRGKTGNLKPKVFTANLEPTTVRNALPDPKWLQAMQNEYKALMDNNT</sequence>
<organism evidence="2 3">
    <name type="scientific">Trifolium medium</name>
    <dbReference type="NCBI Taxonomy" id="97028"/>
    <lineage>
        <taxon>Eukaryota</taxon>
        <taxon>Viridiplantae</taxon>
        <taxon>Streptophyta</taxon>
        <taxon>Embryophyta</taxon>
        <taxon>Tracheophyta</taxon>
        <taxon>Spermatophyta</taxon>
        <taxon>Magnoliopsida</taxon>
        <taxon>eudicotyledons</taxon>
        <taxon>Gunneridae</taxon>
        <taxon>Pentapetalae</taxon>
        <taxon>rosids</taxon>
        <taxon>fabids</taxon>
        <taxon>Fabales</taxon>
        <taxon>Fabaceae</taxon>
        <taxon>Papilionoideae</taxon>
        <taxon>50 kb inversion clade</taxon>
        <taxon>NPAAA clade</taxon>
        <taxon>Hologalegina</taxon>
        <taxon>IRL clade</taxon>
        <taxon>Trifolieae</taxon>
        <taxon>Trifolium</taxon>
    </lineage>
</organism>
<evidence type="ECO:0000313" key="3">
    <source>
        <dbReference type="Proteomes" id="UP000265520"/>
    </source>
</evidence>
<name>A0A392R4P6_9FABA</name>
<feature type="region of interest" description="Disordered" evidence="1">
    <location>
        <begin position="1"/>
        <end position="29"/>
    </location>
</feature>
<proteinExistence type="predicted"/>
<dbReference type="EMBL" id="LXQA010188246">
    <property type="protein sequence ID" value="MCI31578.1"/>
    <property type="molecule type" value="Genomic_DNA"/>
</dbReference>
<dbReference type="AlphaFoldDB" id="A0A392R4P6"/>
<reference evidence="2 3" key="1">
    <citation type="journal article" date="2018" name="Front. Plant Sci.">
        <title>Red Clover (Trifolium pratense) and Zigzag Clover (T. medium) - A Picture of Genomic Similarities and Differences.</title>
        <authorList>
            <person name="Dluhosova J."/>
            <person name="Istvanek J."/>
            <person name="Nedelnik J."/>
            <person name="Repkova J."/>
        </authorList>
    </citation>
    <scope>NUCLEOTIDE SEQUENCE [LARGE SCALE GENOMIC DNA]</scope>
    <source>
        <strain evidence="3">cv. 10/8</strain>
        <tissue evidence="2">Leaf</tissue>
    </source>
</reference>
<comment type="caution">
    <text evidence="2">The sequence shown here is derived from an EMBL/GenBank/DDBJ whole genome shotgun (WGS) entry which is preliminary data.</text>
</comment>
<keyword evidence="3" id="KW-1185">Reference proteome</keyword>
<protein>
    <submittedName>
        <fullName evidence="2">Retrovirus-related pol polyprotein from transposon TNT 1-94</fullName>
    </submittedName>
</protein>
<evidence type="ECO:0000313" key="2">
    <source>
        <dbReference type="EMBL" id="MCI31578.1"/>
    </source>
</evidence>